<gene>
    <name evidence="7" type="ORF">GCM10023169_09230</name>
</gene>
<feature type="transmembrane region" description="Helical" evidence="5">
    <location>
        <begin position="175"/>
        <end position="197"/>
    </location>
</feature>
<dbReference type="InterPro" id="IPR036259">
    <property type="entry name" value="MFS_trans_sf"/>
</dbReference>
<feature type="transmembrane region" description="Helical" evidence="5">
    <location>
        <begin position="375"/>
        <end position="393"/>
    </location>
</feature>
<feature type="transmembrane region" description="Helical" evidence="5">
    <location>
        <begin position="452"/>
        <end position="472"/>
    </location>
</feature>
<feature type="domain" description="Major facilitator superfamily (MFS) profile" evidence="6">
    <location>
        <begin position="19"/>
        <end position="477"/>
    </location>
</feature>
<evidence type="ECO:0000256" key="2">
    <source>
        <dbReference type="ARBA" id="ARBA00022692"/>
    </source>
</evidence>
<dbReference type="PANTHER" id="PTHR42718:SF39">
    <property type="entry name" value="ACTINORHODIN TRANSPORTER-RELATED"/>
    <property type="match status" value="1"/>
</dbReference>
<protein>
    <submittedName>
        <fullName evidence="7">MFS transporter</fullName>
    </submittedName>
</protein>
<dbReference type="PRINTS" id="PR01036">
    <property type="entry name" value="TCRTETB"/>
</dbReference>
<dbReference type="PROSITE" id="PS50850">
    <property type="entry name" value="MFS"/>
    <property type="match status" value="1"/>
</dbReference>
<evidence type="ECO:0000256" key="5">
    <source>
        <dbReference type="SAM" id="Phobius"/>
    </source>
</evidence>
<comment type="subcellular location">
    <subcellularLocation>
        <location evidence="1">Cell membrane</location>
        <topology evidence="1">Multi-pass membrane protein</topology>
    </subcellularLocation>
</comment>
<feature type="transmembrane region" description="Helical" evidence="5">
    <location>
        <begin position="422"/>
        <end position="440"/>
    </location>
</feature>
<dbReference type="Pfam" id="PF07690">
    <property type="entry name" value="MFS_1"/>
    <property type="match status" value="1"/>
</dbReference>
<keyword evidence="3 5" id="KW-1133">Transmembrane helix</keyword>
<evidence type="ECO:0000256" key="1">
    <source>
        <dbReference type="ARBA" id="ARBA00004651"/>
    </source>
</evidence>
<dbReference type="Gene3D" id="1.20.1720.10">
    <property type="entry name" value="Multidrug resistance protein D"/>
    <property type="match status" value="1"/>
</dbReference>
<dbReference type="InterPro" id="IPR011701">
    <property type="entry name" value="MFS"/>
</dbReference>
<dbReference type="Gene3D" id="1.20.1250.20">
    <property type="entry name" value="MFS general substrate transporter like domains"/>
    <property type="match status" value="1"/>
</dbReference>
<proteinExistence type="predicted"/>
<evidence type="ECO:0000313" key="8">
    <source>
        <dbReference type="Proteomes" id="UP001500622"/>
    </source>
</evidence>
<feature type="transmembrane region" description="Helical" evidence="5">
    <location>
        <begin position="20"/>
        <end position="43"/>
    </location>
</feature>
<keyword evidence="4 5" id="KW-0472">Membrane</keyword>
<keyword evidence="8" id="KW-1185">Reference proteome</keyword>
<dbReference type="InterPro" id="IPR020846">
    <property type="entry name" value="MFS_dom"/>
</dbReference>
<dbReference type="PROSITE" id="PS00217">
    <property type="entry name" value="SUGAR_TRANSPORT_2"/>
    <property type="match status" value="1"/>
</dbReference>
<feature type="transmembrane region" description="Helical" evidence="5">
    <location>
        <begin position="243"/>
        <end position="260"/>
    </location>
</feature>
<dbReference type="EMBL" id="BAABGN010000002">
    <property type="protein sequence ID" value="GAA4419000.1"/>
    <property type="molecule type" value="Genomic_DNA"/>
</dbReference>
<comment type="caution">
    <text evidence="7">The sequence shown here is derived from an EMBL/GenBank/DDBJ whole genome shotgun (WGS) entry which is preliminary data.</text>
</comment>
<dbReference type="InterPro" id="IPR005829">
    <property type="entry name" value="Sugar_transporter_CS"/>
</dbReference>
<accession>A0ABP8KYF4</accession>
<evidence type="ECO:0000313" key="7">
    <source>
        <dbReference type="EMBL" id="GAA4419000.1"/>
    </source>
</evidence>
<sequence length="485" mass="49486">MVTSPAPTDPVSERARWRAFAVCLGAGFMTLLDVSIANVALPSIEDSLDADPSELQWIIAGYSLAFGLMLVPAGRFGDVLGRRGVFVTGLVGFVVFSAACGLAPSAEALAVLRLLQGLSAGILNPQVVGLIQELFRGSERGRAFGYFGATVGIATATGPLLGGVLIAMFGQDEGWRAVFLVNVPIGLALVPLALRYIPAARPARRRASLDVDIVGLALVGAAVVCVMLPFVVAAEGQGTGSPWWLVGIGAALFGAFVLWERRVERTGRSPVVTSSLARTRSFSFGIVVGTAYFGGFTGVFLLGTLYLQQGLGLTALQAGLTLTPFALLGALSASRSGRLVQRFGRWTVVGGIVVMCLGIIGVDLVVASIDGPGAAVAMAAFLGLAGLGNGIVISPNQTLTLAEVPVERGGSAGGVLQTAQRIGASIGVAIIASVFFAGLGDSSGAANGYGPAMSQGLIVTLALLGVALVAALTDALRRRRLAPAG</sequence>
<feature type="transmembrane region" description="Helical" evidence="5">
    <location>
        <begin position="110"/>
        <end position="131"/>
    </location>
</feature>
<evidence type="ECO:0000259" key="6">
    <source>
        <dbReference type="PROSITE" id="PS50850"/>
    </source>
</evidence>
<feature type="transmembrane region" description="Helical" evidence="5">
    <location>
        <begin position="55"/>
        <end position="73"/>
    </location>
</feature>
<feature type="transmembrane region" description="Helical" evidence="5">
    <location>
        <begin position="313"/>
        <end position="334"/>
    </location>
</feature>
<evidence type="ECO:0000256" key="3">
    <source>
        <dbReference type="ARBA" id="ARBA00022989"/>
    </source>
</evidence>
<feature type="transmembrane region" description="Helical" evidence="5">
    <location>
        <begin position="346"/>
        <end position="369"/>
    </location>
</feature>
<feature type="transmembrane region" description="Helical" evidence="5">
    <location>
        <begin position="281"/>
        <end position="307"/>
    </location>
</feature>
<feature type="transmembrane region" description="Helical" evidence="5">
    <location>
        <begin position="85"/>
        <end position="104"/>
    </location>
</feature>
<evidence type="ECO:0000256" key="4">
    <source>
        <dbReference type="ARBA" id="ARBA00023136"/>
    </source>
</evidence>
<feature type="transmembrane region" description="Helical" evidence="5">
    <location>
        <begin position="209"/>
        <end position="231"/>
    </location>
</feature>
<name>A0ABP8KYF4_9MICO</name>
<reference evidence="8" key="1">
    <citation type="journal article" date="2019" name="Int. J. Syst. Evol. Microbiol.">
        <title>The Global Catalogue of Microorganisms (GCM) 10K type strain sequencing project: providing services to taxonomists for standard genome sequencing and annotation.</title>
        <authorList>
            <consortium name="The Broad Institute Genomics Platform"/>
            <consortium name="The Broad Institute Genome Sequencing Center for Infectious Disease"/>
            <person name="Wu L."/>
            <person name="Ma J."/>
        </authorList>
    </citation>
    <scope>NUCLEOTIDE SEQUENCE [LARGE SCALE GENOMIC DNA]</scope>
    <source>
        <strain evidence="8">JCM 17810</strain>
    </source>
</reference>
<dbReference type="SUPFAM" id="SSF103473">
    <property type="entry name" value="MFS general substrate transporter"/>
    <property type="match status" value="1"/>
</dbReference>
<dbReference type="Proteomes" id="UP001500622">
    <property type="component" value="Unassembled WGS sequence"/>
</dbReference>
<dbReference type="CDD" id="cd17321">
    <property type="entry name" value="MFS_MMR_MDR_like"/>
    <property type="match status" value="1"/>
</dbReference>
<organism evidence="7 8">
    <name type="scientific">Georgenia halophila</name>
    <dbReference type="NCBI Taxonomy" id="620889"/>
    <lineage>
        <taxon>Bacteria</taxon>
        <taxon>Bacillati</taxon>
        <taxon>Actinomycetota</taxon>
        <taxon>Actinomycetes</taxon>
        <taxon>Micrococcales</taxon>
        <taxon>Bogoriellaceae</taxon>
        <taxon>Georgenia</taxon>
    </lineage>
</organism>
<keyword evidence="2 5" id="KW-0812">Transmembrane</keyword>
<dbReference type="PANTHER" id="PTHR42718">
    <property type="entry name" value="MAJOR FACILITATOR SUPERFAMILY MULTIDRUG TRANSPORTER MFSC"/>
    <property type="match status" value="1"/>
</dbReference>
<feature type="transmembrane region" description="Helical" evidence="5">
    <location>
        <begin position="143"/>
        <end position="169"/>
    </location>
</feature>